<evidence type="ECO:0000313" key="7">
    <source>
        <dbReference type="Proteomes" id="UP000290759"/>
    </source>
</evidence>
<dbReference type="GO" id="GO:0005829">
    <property type="term" value="C:cytosol"/>
    <property type="evidence" value="ECO:0007669"/>
    <property type="project" value="TreeGrafter"/>
</dbReference>
<dbReference type="OrthoDB" id="9790967at2"/>
<proteinExistence type="predicted"/>
<sequence>MTDADTRPTHDVLARRDGALGHLTLNRPAAHNALTLDMVRTIDAALDLWEEDPGVAAVLVDGAGDRAFCAGGDIRALYDARRAGLHAPLADFFRLEYRLNARIARYPKPIVTVMHGMTMGGGIGLGAHASHRIVTERSALAMPEVRIGFAPDVGGTYLLGRAPGELGLHLALTGGRAGPADALLCGLADVHVPAGRLHDLRTALAGCRTAADVDARLSAFGTAPAPGGLDAARGWIDRCYGFDAVEDILAALEAAPEAEARAAAAEIAGNAPTSLKVTLQALRDARLLGLEDCLDREFRVSLSITARPDFVEGVRAAVVDKDRAPRWQPARLSDVSRRDVLRHFEPAEDGDLGLGKPSWAGPRTSASPHGGEERDGVAGASPSRSGDDA</sequence>
<dbReference type="AlphaFoldDB" id="A0A4Q2U5Q1"/>
<dbReference type="EC" id="3.1.2.4" evidence="2"/>
<evidence type="ECO:0000256" key="2">
    <source>
        <dbReference type="ARBA" id="ARBA00011915"/>
    </source>
</evidence>
<keyword evidence="3" id="KW-0378">Hydrolase</keyword>
<dbReference type="SUPFAM" id="SSF52096">
    <property type="entry name" value="ClpP/crotonase"/>
    <property type="match status" value="1"/>
</dbReference>
<dbReference type="Pfam" id="PF16113">
    <property type="entry name" value="ECH_2"/>
    <property type="match status" value="1"/>
</dbReference>
<dbReference type="Gene3D" id="3.90.226.10">
    <property type="entry name" value="2-enoyl-CoA Hydratase, Chain A, domain 1"/>
    <property type="match status" value="1"/>
</dbReference>
<reference evidence="6 7" key="2">
    <citation type="submission" date="2019-02" db="EMBL/GenBank/DDBJ databases">
        <title>'Lichenibacterium ramalinii' gen. nov. sp. nov., 'Lichenibacterium minor' gen. nov. sp. nov.</title>
        <authorList>
            <person name="Pankratov T."/>
        </authorList>
    </citation>
    <scope>NUCLEOTIDE SEQUENCE [LARGE SCALE GENOMIC DNA]</scope>
    <source>
        <strain evidence="6 7">RmlP026</strain>
    </source>
</reference>
<dbReference type="GO" id="GO:0003860">
    <property type="term" value="F:3-hydroxyisobutyryl-CoA hydrolase activity"/>
    <property type="evidence" value="ECO:0007669"/>
    <property type="project" value="UniProtKB-EC"/>
</dbReference>
<dbReference type="NCBIfam" id="NF004127">
    <property type="entry name" value="PRK05617.1"/>
    <property type="match status" value="1"/>
</dbReference>
<dbReference type="Proteomes" id="UP000290759">
    <property type="component" value="Unassembled WGS sequence"/>
</dbReference>
<gene>
    <name evidence="6" type="ORF">D3273_10735</name>
</gene>
<feature type="domain" description="Enoyl-CoA hydratase/isomerase" evidence="5">
    <location>
        <begin position="21"/>
        <end position="344"/>
    </location>
</feature>
<dbReference type="InterPro" id="IPR045004">
    <property type="entry name" value="ECH_dom"/>
</dbReference>
<dbReference type="PANTHER" id="PTHR43176:SF3">
    <property type="entry name" value="3-HYDROXYISOBUTYRYL-COA HYDROLASE, MITOCHONDRIAL"/>
    <property type="match status" value="1"/>
</dbReference>
<dbReference type="GO" id="GO:0016853">
    <property type="term" value="F:isomerase activity"/>
    <property type="evidence" value="ECO:0007669"/>
    <property type="project" value="UniProtKB-KW"/>
</dbReference>
<comment type="catalytic activity">
    <reaction evidence="1">
        <text>3-hydroxy-2-methylpropanoyl-CoA + H2O = 3-hydroxy-2-methylpropanoate + CoA + H(+)</text>
        <dbReference type="Rhea" id="RHEA:20888"/>
        <dbReference type="ChEBI" id="CHEBI:11805"/>
        <dbReference type="ChEBI" id="CHEBI:15377"/>
        <dbReference type="ChEBI" id="CHEBI:15378"/>
        <dbReference type="ChEBI" id="CHEBI:57287"/>
        <dbReference type="ChEBI" id="CHEBI:57340"/>
        <dbReference type="EC" id="3.1.2.4"/>
    </reaction>
</comment>
<accession>A0A4Q2U5Q1</accession>
<evidence type="ECO:0000256" key="4">
    <source>
        <dbReference type="SAM" id="MobiDB-lite"/>
    </source>
</evidence>
<name>A0A4Q2U5Q1_9HYPH</name>
<organism evidence="6 7">
    <name type="scientific">Lichenibacterium minor</name>
    <dbReference type="NCBI Taxonomy" id="2316528"/>
    <lineage>
        <taxon>Bacteria</taxon>
        <taxon>Pseudomonadati</taxon>
        <taxon>Pseudomonadota</taxon>
        <taxon>Alphaproteobacteria</taxon>
        <taxon>Hyphomicrobiales</taxon>
        <taxon>Lichenihabitantaceae</taxon>
        <taxon>Lichenibacterium</taxon>
    </lineage>
</organism>
<dbReference type="GO" id="GO:0006574">
    <property type="term" value="P:L-valine catabolic process"/>
    <property type="evidence" value="ECO:0007669"/>
    <property type="project" value="TreeGrafter"/>
</dbReference>
<feature type="region of interest" description="Disordered" evidence="4">
    <location>
        <begin position="346"/>
        <end position="389"/>
    </location>
</feature>
<reference evidence="6 7" key="1">
    <citation type="submission" date="2018-12" db="EMBL/GenBank/DDBJ databases">
        <authorList>
            <person name="Grouzdev D.S."/>
            <person name="Krutkina M.S."/>
        </authorList>
    </citation>
    <scope>NUCLEOTIDE SEQUENCE [LARGE SCALE GENOMIC DNA]</scope>
    <source>
        <strain evidence="6 7">RmlP026</strain>
    </source>
</reference>
<comment type="caution">
    <text evidence="6">The sequence shown here is derived from an EMBL/GenBank/DDBJ whole genome shotgun (WGS) entry which is preliminary data.</text>
</comment>
<evidence type="ECO:0000256" key="1">
    <source>
        <dbReference type="ARBA" id="ARBA00001709"/>
    </source>
</evidence>
<dbReference type="RefSeq" id="WP_129226347.1">
    <property type="nucleotide sequence ID" value="NZ_QYBB01000010.1"/>
</dbReference>
<dbReference type="PANTHER" id="PTHR43176">
    <property type="entry name" value="3-HYDROXYISOBUTYRYL-COA HYDROLASE-RELATED"/>
    <property type="match status" value="1"/>
</dbReference>
<dbReference type="EMBL" id="QYBB01000010">
    <property type="protein sequence ID" value="RYC31903.1"/>
    <property type="molecule type" value="Genomic_DNA"/>
</dbReference>
<evidence type="ECO:0000259" key="5">
    <source>
        <dbReference type="Pfam" id="PF16113"/>
    </source>
</evidence>
<dbReference type="InterPro" id="IPR032259">
    <property type="entry name" value="HIBYL-CoA-H"/>
</dbReference>
<evidence type="ECO:0000256" key="3">
    <source>
        <dbReference type="ARBA" id="ARBA00022801"/>
    </source>
</evidence>
<keyword evidence="7" id="KW-1185">Reference proteome</keyword>
<dbReference type="CDD" id="cd06558">
    <property type="entry name" value="crotonase-like"/>
    <property type="match status" value="1"/>
</dbReference>
<evidence type="ECO:0000313" key="6">
    <source>
        <dbReference type="EMBL" id="RYC31903.1"/>
    </source>
</evidence>
<dbReference type="InterPro" id="IPR029045">
    <property type="entry name" value="ClpP/crotonase-like_dom_sf"/>
</dbReference>
<protein>
    <recommendedName>
        <fullName evidence="2">3-hydroxyisobutyryl-CoA hydrolase</fullName>
        <ecNumber evidence="2">3.1.2.4</ecNumber>
    </recommendedName>
</protein>
<keyword evidence="6" id="KW-0413">Isomerase</keyword>